<reference evidence="2" key="1">
    <citation type="journal article" date="2012" name="Nature">
        <title>The tomato genome sequence provides insights into fleshy fruit evolution.</title>
        <authorList>
            <consortium name="Tomato Genome Consortium"/>
        </authorList>
    </citation>
    <scope>NUCLEOTIDE SEQUENCE [LARGE SCALE GENOMIC DNA]</scope>
    <source>
        <strain evidence="2">cv. Heinz 1706</strain>
    </source>
</reference>
<accession>A0A3Q7ICJ1</accession>
<dbReference type="AlphaFoldDB" id="A0A3Q7ICJ1"/>
<dbReference type="GO" id="GO:0009579">
    <property type="term" value="C:thylakoid"/>
    <property type="evidence" value="ECO:0007669"/>
    <property type="project" value="InterPro"/>
</dbReference>
<keyword evidence="1" id="KW-0812">Transmembrane</keyword>
<dbReference type="GO" id="GO:0016020">
    <property type="term" value="C:membrane"/>
    <property type="evidence" value="ECO:0007669"/>
    <property type="project" value="InterPro"/>
</dbReference>
<dbReference type="Pfam" id="PF00223">
    <property type="entry name" value="PsaA_PsaB"/>
    <property type="match status" value="1"/>
</dbReference>
<dbReference type="Gramene" id="Solyc10g017910.2.1">
    <property type="protein sequence ID" value="Solyc10g017910.2.1"/>
    <property type="gene ID" value="Solyc10g017910.2"/>
</dbReference>
<dbReference type="InterPro" id="IPR036408">
    <property type="entry name" value="PSI_PsaA/B_sf"/>
</dbReference>
<dbReference type="OMA" id="ANIGFRF"/>
<dbReference type="Gene3D" id="1.20.1130.10">
    <property type="entry name" value="Photosystem I PsaA/PsaB"/>
    <property type="match status" value="2"/>
</dbReference>
<dbReference type="PANTHER" id="PTHR30128:SF19">
    <property type="entry name" value="PHOTOSYSTEM I P700 CHLOROPHYLL A APOPROTEIN A1-RELATED"/>
    <property type="match status" value="1"/>
</dbReference>
<dbReference type="InParanoid" id="A0A3Q7ICJ1"/>
<feature type="transmembrane region" description="Helical" evidence="1">
    <location>
        <begin position="100"/>
        <end position="117"/>
    </location>
</feature>
<keyword evidence="3" id="KW-1185">Reference proteome</keyword>
<proteinExistence type="predicted"/>
<reference evidence="2" key="2">
    <citation type="submission" date="2019-01" db="UniProtKB">
        <authorList>
            <consortium name="EnsemblPlants"/>
        </authorList>
    </citation>
    <scope>IDENTIFICATION</scope>
    <source>
        <strain evidence="2">cv. Heinz 1706</strain>
    </source>
</reference>
<name>A0A3Q7ICJ1_SOLLC</name>
<dbReference type="STRING" id="4081.A0A3Q7ICJ1"/>
<dbReference type="EnsemblPlants" id="Solyc10g017910.2.1">
    <property type="protein sequence ID" value="Solyc10g017910.2.1"/>
    <property type="gene ID" value="Solyc10g017910.2"/>
</dbReference>
<dbReference type="GO" id="GO:0015979">
    <property type="term" value="P:photosynthesis"/>
    <property type="evidence" value="ECO:0007669"/>
    <property type="project" value="InterPro"/>
</dbReference>
<evidence type="ECO:0000313" key="2">
    <source>
        <dbReference type="EnsemblPlants" id="Solyc10g017910.2.1"/>
    </source>
</evidence>
<dbReference type="SUPFAM" id="SSF81558">
    <property type="entry name" value="Photosystem I subunits PsaA/PsaB"/>
    <property type="match status" value="1"/>
</dbReference>
<dbReference type="Proteomes" id="UP000004994">
    <property type="component" value="Chromosome 10"/>
</dbReference>
<dbReference type="PANTHER" id="PTHR30128">
    <property type="entry name" value="OUTER MEMBRANE PROTEIN, OMPA-RELATED"/>
    <property type="match status" value="1"/>
</dbReference>
<keyword evidence="1" id="KW-1133">Transmembrane helix</keyword>
<dbReference type="PaxDb" id="4081-Solyc10g017910.1.1"/>
<sequence>MSLRFPRFSQGLTQDPTTCRIWFGISTTHDFESHDDITEERLYQNIFASHFSQLAIIFLWTFRDLFHIDRQGNFESWVQDPLHWWHTIGLCPNENLYTDALFVLFLSSISLIVGYTYNRNGNRSYYWFKNAESRLNHHLSGLLGGLVHVAIPASKGDYVRWNNLLDVLSHPQGLGPHFTKF</sequence>
<keyword evidence="1" id="KW-0472">Membrane</keyword>
<organism evidence="2">
    <name type="scientific">Solanum lycopersicum</name>
    <name type="common">Tomato</name>
    <name type="synonym">Lycopersicon esculentum</name>
    <dbReference type="NCBI Taxonomy" id="4081"/>
    <lineage>
        <taxon>Eukaryota</taxon>
        <taxon>Viridiplantae</taxon>
        <taxon>Streptophyta</taxon>
        <taxon>Embryophyta</taxon>
        <taxon>Tracheophyta</taxon>
        <taxon>Spermatophyta</taxon>
        <taxon>Magnoliopsida</taxon>
        <taxon>eudicotyledons</taxon>
        <taxon>Gunneridae</taxon>
        <taxon>Pentapetalae</taxon>
        <taxon>asterids</taxon>
        <taxon>lamiids</taxon>
        <taxon>Solanales</taxon>
        <taxon>Solanaceae</taxon>
        <taxon>Solanoideae</taxon>
        <taxon>Solaneae</taxon>
        <taxon>Solanum</taxon>
        <taxon>Solanum subgen. Lycopersicon</taxon>
    </lineage>
</organism>
<dbReference type="InterPro" id="IPR001280">
    <property type="entry name" value="PSI_PsaA/B"/>
</dbReference>
<evidence type="ECO:0000313" key="3">
    <source>
        <dbReference type="Proteomes" id="UP000004994"/>
    </source>
</evidence>
<evidence type="ECO:0000256" key="1">
    <source>
        <dbReference type="SAM" id="Phobius"/>
    </source>
</evidence>
<protein>
    <submittedName>
        <fullName evidence="2">Uncharacterized protein</fullName>
    </submittedName>
</protein>